<feature type="domain" description="Calcineurin-like phosphoesterase" evidence="2">
    <location>
        <begin position="1"/>
        <end position="124"/>
    </location>
</feature>
<organism evidence="3 4">
    <name type="scientific">Pseudoroseicyclus aestuarii</name>
    <dbReference type="NCBI Taxonomy" id="1795041"/>
    <lineage>
        <taxon>Bacteria</taxon>
        <taxon>Pseudomonadati</taxon>
        <taxon>Pseudomonadota</taxon>
        <taxon>Alphaproteobacteria</taxon>
        <taxon>Rhodobacterales</taxon>
        <taxon>Paracoccaceae</taxon>
        <taxon>Pseudoroseicyclus</taxon>
    </lineage>
</organism>
<sequence length="182" mass="19883">MKFAILADIHGNSFALDAVLRDMASLGVEQAVNLGDVFSGPIDAAGTAALLMARDFATVRGNHDRYLIEQDPSRMGPSDRVAFESLSRDHLQWIAGLPETQTIFGDVFLCHATPNSDSTYWLERVEETGAVRSASLAEITAEAEGGRGEPDPLRPYAYPALHSPAGRADHRKPRQHRLSCLR</sequence>
<dbReference type="InterPro" id="IPR004843">
    <property type="entry name" value="Calcineurin-like_PHP"/>
</dbReference>
<name>A0A318SVN4_9RHOB</name>
<evidence type="ECO:0000256" key="1">
    <source>
        <dbReference type="SAM" id="MobiDB-lite"/>
    </source>
</evidence>
<evidence type="ECO:0000259" key="2">
    <source>
        <dbReference type="Pfam" id="PF00149"/>
    </source>
</evidence>
<evidence type="ECO:0000313" key="4">
    <source>
        <dbReference type="Proteomes" id="UP000248311"/>
    </source>
</evidence>
<accession>A0A318SVN4</accession>
<dbReference type="InterPro" id="IPR050126">
    <property type="entry name" value="Ap4A_hydrolase"/>
</dbReference>
<feature type="compositionally biased region" description="Basic residues" evidence="1">
    <location>
        <begin position="169"/>
        <end position="182"/>
    </location>
</feature>
<keyword evidence="4" id="KW-1185">Reference proteome</keyword>
<protein>
    <submittedName>
        <fullName evidence="3">Calcineurin-like phosphoesterase family protein</fullName>
    </submittedName>
</protein>
<dbReference type="PANTHER" id="PTHR42850:SF2">
    <property type="entry name" value="BLL5683 PROTEIN"/>
    <property type="match status" value="1"/>
</dbReference>
<dbReference type="SUPFAM" id="SSF56300">
    <property type="entry name" value="Metallo-dependent phosphatases"/>
    <property type="match status" value="1"/>
</dbReference>
<dbReference type="PANTHER" id="PTHR42850">
    <property type="entry name" value="METALLOPHOSPHOESTERASE"/>
    <property type="match status" value="1"/>
</dbReference>
<dbReference type="GO" id="GO:0005737">
    <property type="term" value="C:cytoplasm"/>
    <property type="evidence" value="ECO:0007669"/>
    <property type="project" value="TreeGrafter"/>
</dbReference>
<dbReference type="CDD" id="cd00838">
    <property type="entry name" value="MPP_superfamily"/>
    <property type="match status" value="1"/>
</dbReference>
<dbReference type="InterPro" id="IPR029052">
    <property type="entry name" value="Metallo-depent_PP-like"/>
</dbReference>
<evidence type="ECO:0000313" key="3">
    <source>
        <dbReference type="EMBL" id="PYE85910.1"/>
    </source>
</evidence>
<dbReference type="Gene3D" id="3.60.21.10">
    <property type="match status" value="1"/>
</dbReference>
<dbReference type="GO" id="GO:0016791">
    <property type="term" value="F:phosphatase activity"/>
    <property type="evidence" value="ECO:0007669"/>
    <property type="project" value="TreeGrafter"/>
</dbReference>
<comment type="caution">
    <text evidence="3">The sequence shown here is derived from an EMBL/GenBank/DDBJ whole genome shotgun (WGS) entry which is preliminary data.</text>
</comment>
<dbReference type="EMBL" id="QJTE01000001">
    <property type="protein sequence ID" value="PYE85910.1"/>
    <property type="molecule type" value="Genomic_DNA"/>
</dbReference>
<dbReference type="AlphaFoldDB" id="A0A318SVN4"/>
<dbReference type="RefSeq" id="WP_245904651.1">
    <property type="nucleotide sequence ID" value="NZ_QJTE01000001.1"/>
</dbReference>
<dbReference type="Proteomes" id="UP000248311">
    <property type="component" value="Unassembled WGS sequence"/>
</dbReference>
<feature type="region of interest" description="Disordered" evidence="1">
    <location>
        <begin position="159"/>
        <end position="182"/>
    </location>
</feature>
<gene>
    <name evidence="3" type="ORF">DFP88_101584</name>
</gene>
<proteinExistence type="predicted"/>
<dbReference type="Pfam" id="PF00149">
    <property type="entry name" value="Metallophos"/>
    <property type="match status" value="1"/>
</dbReference>
<reference evidence="3 4" key="1">
    <citation type="submission" date="2018-06" db="EMBL/GenBank/DDBJ databases">
        <title>Genomic Encyclopedia of Type Strains, Phase III (KMG-III): the genomes of soil and plant-associated and newly described type strains.</title>
        <authorList>
            <person name="Whitman W."/>
        </authorList>
    </citation>
    <scope>NUCLEOTIDE SEQUENCE [LARGE SCALE GENOMIC DNA]</scope>
    <source>
        <strain evidence="3 4">CECT 9025</strain>
    </source>
</reference>